<proteinExistence type="inferred from homology"/>
<feature type="domain" description="RecA family profile 1" evidence="14">
    <location>
        <begin position="68"/>
        <end position="216"/>
    </location>
</feature>
<keyword evidence="4 13" id="KW-0863">Zinc-finger</keyword>
<dbReference type="CDD" id="cd01121">
    <property type="entry name" value="RadA_SMS_N"/>
    <property type="match status" value="1"/>
</dbReference>
<evidence type="ECO:0000256" key="12">
    <source>
        <dbReference type="NCBIfam" id="TIGR00416"/>
    </source>
</evidence>
<keyword evidence="5" id="KW-0378">Hydrolase</keyword>
<comment type="function">
    <text evidence="13">DNA-dependent ATPase involved in processing of recombination intermediates, plays a role in repairing DNA breaks. Stimulates the branch migration of RecA-mediated strand transfer reactions, allowing the 3' invading strand to extend heteroduplex DNA faster. Binds ssDNA in the presence of ADP but not other nucleotides, has ATPase activity that is stimulated by ssDNA and various branched DNA structures, but inhibited by SSB. Does not have RecA's homology-searching function.</text>
</comment>
<dbReference type="PANTHER" id="PTHR32472">
    <property type="entry name" value="DNA REPAIR PROTEIN RADA"/>
    <property type="match status" value="1"/>
</dbReference>
<evidence type="ECO:0000256" key="5">
    <source>
        <dbReference type="ARBA" id="ARBA00022801"/>
    </source>
</evidence>
<dbReference type="PROSITE" id="PS50162">
    <property type="entry name" value="RECA_2"/>
    <property type="match status" value="1"/>
</dbReference>
<keyword evidence="10 11" id="KW-0234">DNA repair</keyword>
<feature type="binding site" evidence="11">
    <location>
        <begin position="97"/>
        <end position="104"/>
    </location>
    <ligand>
        <name>ATP</name>
        <dbReference type="ChEBI" id="CHEBI:30616"/>
    </ligand>
</feature>
<evidence type="ECO:0000256" key="7">
    <source>
        <dbReference type="ARBA" id="ARBA00022840"/>
    </source>
</evidence>
<evidence type="ECO:0000256" key="13">
    <source>
        <dbReference type="RuleBase" id="RU003555"/>
    </source>
</evidence>
<dbReference type="PRINTS" id="PR01874">
    <property type="entry name" value="DNAREPAIRADA"/>
</dbReference>
<gene>
    <name evidence="11 15" type="primary">radA</name>
    <name evidence="15" type="ORF">L0P57_08145</name>
</gene>
<evidence type="ECO:0000256" key="10">
    <source>
        <dbReference type="ARBA" id="ARBA00023204"/>
    </source>
</evidence>
<feature type="region of interest" description="Lon-protease-like" evidence="11">
    <location>
        <begin position="352"/>
        <end position="459"/>
    </location>
</feature>
<dbReference type="InterPro" id="IPR003593">
    <property type="entry name" value="AAA+_ATPase"/>
</dbReference>
<dbReference type="EMBL" id="JAKNHQ010000009">
    <property type="protein sequence ID" value="MCG4610903.1"/>
    <property type="molecule type" value="Genomic_DNA"/>
</dbReference>
<evidence type="ECO:0000256" key="4">
    <source>
        <dbReference type="ARBA" id="ARBA00022771"/>
    </source>
</evidence>
<evidence type="ECO:0000256" key="9">
    <source>
        <dbReference type="ARBA" id="ARBA00023125"/>
    </source>
</evidence>
<dbReference type="PANTHER" id="PTHR32472:SF10">
    <property type="entry name" value="DNA REPAIR PROTEIN RADA-LIKE PROTEIN"/>
    <property type="match status" value="1"/>
</dbReference>
<reference evidence="15 16" key="1">
    <citation type="submission" date="2022-01" db="EMBL/GenBank/DDBJ databases">
        <title>Collection of gut derived symbiotic bacterial strains cultured from healthy donors.</title>
        <authorList>
            <person name="Lin H."/>
            <person name="Kohout C."/>
            <person name="Waligurski E."/>
            <person name="Pamer E.G."/>
        </authorList>
    </citation>
    <scope>NUCLEOTIDE SEQUENCE [LARGE SCALE GENOMIC DNA]</scope>
    <source>
        <strain evidence="15 16">DFI.7.58</strain>
    </source>
</reference>
<dbReference type="Proteomes" id="UP001298681">
    <property type="component" value="Unassembled WGS sequence"/>
</dbReference>
<dbReference type="InterPro" id="IPR014721">
    <property type="entry name" value="Ribsml_uS5_D2-typ_fold_subgr"/>
</dbReference>
<evidence type="ECO:0000256" key="11">
    <source>
        <dbReference type="HAMAP-Rule" id="MF_01498"/>
    </source>
</evidence>
<dbReference type="NCBIfam" id="TIGR00416">
    <property type="entry name" value="sms"/>
    <property type="match status" value="1"/>
</dbReference>
<keyword evidence="9 11" id="KW-0238">DNA-binding</keyword>
<dbReference type="InterPro" id="IPR020588">
    <property type="entry name" value="RecA_ATP-bd"/>
</dbReference>
<evidence type="ECO:0000256" key="1">
    <source>
        <dbReference type="ARBA" id="ARBA00022723"/>
    </source>
</evidence>
<dbReference type="Pfam" id="PF18073">
    <property type="entry name" value="Zn_ribbon_LapB"/>
    <property type="match status" value="1"/>
</dbReference>
<keyword evidence="16" id="KW-1185">Reference proteome</keyword>
<keyword evidence="6 13" id="KW-0862">Zinc</keyword>
<dbReference type="Gene3D" id="3.30.230.10">
    <property type="match status" value="1"/>
</dbReference>
<evidence type="ECO:0000256" key="2">
    <source>
        <dbReference type="ARBA" id="ARBA00022741"/>
    </source>
</evidence>
<comment type="similarity">
    <text evidence="11 13">Belongs to the RecA family. RadA subfamily.</text>
</comment>
<evidence type="ECO:0000256" key="8">
    <source>
        <dbReference type="ARBA" id="ARBA00023016"/>
    </source>
</evidence>
<dbReference type="Pfam" id="PF13541">
    <property type="entry name" value="ChlI"/>
    <property type="match status" value="1"/>
</dbReference>
<keyword evidence="8 11" id="KW-0346">Stress response</keyword>
<dbReference type="InterPro" id="IPR027417">
    <property type="entry name" value="P-loop_NTPase"/>
</dbReference>
<protein>
    <recommendedName>
        <fullName evidence="11 12">DNA repair protein RadA</fullName>
    </recommendedName>
</protein>
<feature type="short sequence motif" description="RadA KNRFG motif" evidence="11">
    <location>
        <begin position="253"/>
        <end position="257"/>
    </location>
</feature>
<dbReference type="Pfam" id="PF13481">
    <property type="entry name" value="AAA_25"/>
    <property type="match status" value="1"/>
</dbReference>
<keyword evidence="7 11" id="KW-0067">ATP-binding</keyword>
<dbReference type="SUPFAM" id="SSF54211">
    <property type="entry name" value="Ribosomal protein S5 domain 2-like"/>
    <property type="match status" value="1"/>
</dbReference>
<keyword evidence="2 11" id="KW-0547">Nucleotide-binding</keyword>
<keyword evidence="1 11" id="KW-0479">Metal-binding</keyword>
<name>A0ABS9MJC2_9FIRM</name>
<dbReference type="InterPro" id="IPR041166">
    <property type="entry name" value="Rubredoxin_2"/>
</dbReference>
<dbReference type="InterPro" id="IPR020568">
    <property type="entry name" value="Ribosomal_Su5_D2-typ_SF"/>
</dbReference>
<comment type="function">
    <text evidence="11">Plays a role in repairing double-strand DNA breaks, probably involving stabilizing or processing branched DNA or blocked replication forks.</text>
</comment>
<dbReference type="HAMAP" id="MF_01498">
    <property type="entry name" value="RadA_bact"/>
    <property type="match status" value="1"/>
</dbReference>
<evidence type="ECO:0000313" key="16">
    <source>
        <dbReference type="Proteomes" id="UP001298681"/>
    </source>
</evidence>
<comment type="domain">
    <text evidence="11">The middle region has homology to RecA with ATPase motifs including the RadA KNRFG motif, while the C-terminus is homologous to Lon protease.</text>
</comment>
<keyword evidence="3 11" id="KW-0227">DNA damage</keyword>
<dbReference type="SMART" id="SM00382">
    <property type="entry name" value="AAA"/>
    <property type="match status" value="1"/>
</dbReference>
<sequence length="459" mass="50260">MAQKMKSVYVCSECGFESAKWYGKCPGCGQWNTMNEEVKETAPVKGSFSAARPSLHRPVRIDEISTEEEARYHTGLTELDRVLGGGIVKGSLILISGEPGIGKSTILLQICEFLGQTLRILYVSGEESSRQIKLRAARLGVNSENLYILTETDVQNVVEQIRSDQPDLVMIDSIQTMNFTDLNSSPGSVTQVRECTNALMRAAKALEIPILLVGHVNKDGAIAGPKVLEHIVDAVLYFEGDRQMTYRILRAVKNRYGSTNEIGVFDMGEHGLHQVDNPSLAMLAGRPINVSGTCVTCIIEGSRPILAEIQGLASTSNFGNPRRMSTGFDYNRMSLLLAVLEKRAGYYFSNLDAYINVVGGLRLDEPAADLAVAMALVSSLKDCPIRDDAMVVGEVGLAGELRSVSRIEARISEAKRLGFRLCVLPYSNLKQIHSKQEDIQLIGVKNVREAFEALTMPSV</sequence>
<dbReference type="Gene3D" id="3.40.50.300">
    <property type="entry name" value="P-loop containing nucleotide triphosphate hydrolases"/>
    <property type="match status" value="1"/>
</dbReference>
<evidence type="ECO:0000256" key="6">
    <source>
        <dbReference type="ARBA" id="ARBA00022833"/>
    </source>
</evidence>
<dbReference type="SUPFAM" id="SSF52540">
    <property type="entry name" value="P-loop containing nucleoside triphosphate hydrolases"/>
    <property type="match status" value="1"/>
</dbReference>
<organism evidence="15 16">
    <name type="scientific">Anaeromassilibacillus senegalensis</name>
    <dbReference type="NCBI Taxonomy" id="1673717"/>
    <lineage>
        <taxon>Bacteria</taxon>
        <taxon>Bacillati</taxon>
        <taxon>Bacillota</taxon>
        <taxon>Clostridia</taxon>
        <taxon>Eubacteriales</taxon>
        <taxon>Acutalibacteraceae</taxon>
        <taxon>Anaeromassilibacillus</taxon>
    </lineage>
</organism>
<evidence type="ECO:0000313" key="15">
    <source>
        <dbReference type="EMBL" id="MCG4610903.1"/>
    </source>
</evidence>
<comment type="caution">
    <text evidence="15">The sequence shown here is derived from an EMBL/GenBank/DDBJ whole genome shotgun (WGS) entry which is preliminary data.</text>
</comment>
<evidence type="ECO:0000256" key="3">
    <source>
        <dbReference type="ARBA" id="ARBA00022763"/>
    </source>
</evidence>
<accession>A0ABS9MJC2</accession>
<dbReference type="RefSeq" id="WP_191362527.1">
    <property type="nucleotide sequence ID" value="NZ_JAKNHQ010000009.1"/>
</dbReference>
<evidence type="ECO:0000259" key="14">
    <source>
        <dbReference type="PROSITE" id="PS50162"/>
    </source>
</evidence>
<dbReference type="InterPro" id="IPR004504">
    <property type="entry name" value="DNA_repair_RadA"/>
</dbReference>